<dbReference type="NCBIfam" id="TIGR00340">
    <property type="entry name" value="zpr1_rel"/>
    <property type="match status" value="1"/>
</dbReference>
<evidence type="ECO:0000256" key="1">
    <source>
        <dbReference type="ARBA" id="ARBA00008354"/>
    </source>
</evidence>
<name>A0A7L9FIU0_9CREN</name>
<dbReference type="InterPro" id="IPR040141">
    <property type="entry name" value="ZPR1"/>
</dbReference>
<dbReference type="InterPro" id="IPR004457">
    <property type="entry name" value="Znf_ZPR1"/>
</dbReference>
<keyword evidence="3" id="KW-0863">Zinc-finger</keyword>
<dbReference type="Proteomes" id="UP000594121">
    <property type="component" value="Chromosome"/>
</dbReference>
<comment type="similarity">
    <text evidence="1">Belongs to the ZPR1 family.</text>
</comment>
<evidence type="ECO:0000256" key="2">
    <source>
        <dbReference type="ARBA" id="ARBA00022723"/>
    </source>
</evidence>
<dbReference type="PANTHER" id="PTHR10876">
    <property type="entry name" value="ZINC FINGER PROTEIN ZPR1"/>
    <property type="match status" value="1"/>
</dbReference>
<evidence type="ECO:0000259" key="5">
    <source>
        <dbReference type="SMART" id="SM00709"/>
    </source>
</evidence>
<dbReference type="InterPro" id="IPR042452">
    <property type="entry name" value="ZPR1_Znf1/2"/>
</dbReference>
<evidence type="ECO:0000313" key="7">
    <source>
        <dbReference type="Proteomes" id="UP000594121"/>
    </source>
</evidence>
<protein>
    <submittedName>
        <fullName evidence="6">ZPR1 zinc finger domain-containing protein</fullName>
    </submittedName>
</protein>
<dbReference type="GO" id="GO:0008270">
    <property type="term" value="F:zinc ion binding"/>
    <property type="evidence" value="ECO:0007669"/>
    <property type="project" value="UniProtKB-KW"/>
</dbReference>
<keyword evidence="7" id="KW-1185">Reference proteome</keyword>
<evidence type="ECO:0000313" key="6">
    <source>
        <dbReference type="EMBL" id="QOJ79637.1"/>
    </source>
</evidence>
<dbReference type="NCBIfam" id="TIGR00310">
    <property type="entry name" value="ZPR1_znf"/>
    <property type="match status" value="1"/>
</dbReference>
<dbReference type="SMART" id="SM00709">
    <property type="entry name" value="Zpr1"/>
    <property type="match status" value="1"/>
</dbReference>
<keyword evidence="4" id="KW-0862">Zinc</keyword>
<sequence>MSELEHVLENPSVYGKKLGEFTTQCPFCGGPLHVVEIEYEIPVIGKTLIVSKKCSKCGYKRNDVVPLAGKEHLRVYFKVEEPEDFDVKVVRSPTARVVIPELGLELDPGIDAEMFVTNIEGILQLFLDALHRLRVLEPEADISAIENTIRQILEKRRGGFTVVLDDENGLSTFYSETRNLLVLSERTG</sequence>
<dbReference type="AlphaFoldDB" id="A0A7L9FIU0"/>
<proteinExistence type="inferred from homology"/>
<evidence type="ECO:0000256" key="3">
    <source>
        <dbReference type="ARBA" id="ARBA00022771"/>
    </source>
</evidence>
<gene>
    <name evidence="6" type="ORF">IG193_04065</name>
</gene>
<accession>A0A7L9FIU0</accession>
<dbReference type="Pfam" id="PF03367">
    <property type="entry name" value="Zn_ribbon_ZPR1"/>
    <property type="match status" value="1"/>
</dbReference>
<dbReference type="KEGG" id="thel:IG193_04065"/>
<reference evidence="6 7" key="1">
    <citation type="submission" date="2020-10" db="EMBL/GenBank/DDBJ databases">
        <title>Thermofilum lucidum 3507LT sp. nov. a novel member of Thermofilaceae family isolated from Chile hot spring, and proposal of description order Thermofilales.</title>
        <authorList>
            <person name="Zayulina K.S."/>
            <person name="Elcheninov A.G."/>
            <person name="Toshchakov S.V."/>
            <person name="Kublanov I.V."/>
        </authorList>
    </citation>
    <scope>NUCLEOTIDE SEQUENCE [LARGE SCALE GENOMIC DNA]</scope>
    <source>
        <strain evidence="6 7">3507LT</strain>
    </source>
</reference>
<dbReference type="Gene3D" id="2.60.120.1040">
    <property type="entry name" value="ZPR1, A/B domain"/>
    <property type="match status" value="1"/>
</dbReference>
<dbReference type="GeneID" id="59149043"/>
<dbReference type="InterPro" id="IPR042451">
    <property type="entry name" value="ZPR1_A/B_dom"/>
</dbReference>
<keyword evidence="2" id="KW-0479">Metal-binding</keyword>
<dbReference type="InParanoid" id="A0A7L9FIU0"/>
<feature type="domain" description="Zinc finger ZPR1-type" evidence="5">
    <location>
        <begin position="23"/>
        <end position="175"/>
    </location>
</feature>
<evidence type="ECO:0000256" key="4">
    <source>
        <dbReference type="ARBA" id="ARBA00022833"/>
    </source>
</evidence>
<dbReference type="PANTHER" id="PTHR10876:SF0">
    <property type="entry name" value="ZINC FINGER PROTEIN ZPR1"/>
    <property type="match status" value="1"/>
</dbReference>
<dbReference type="RefSeq" id="WP_192819609.1">
    <property type="nucleotide sequence ID" value="NZ_CP062310.1"/>
</dbReference>
<dbReference type="InterPro" id="IPR056180">
    <property type="entry name" value="ZPR1_jr_dom"/>
</dbReference>
<dbReference type="Pfam" id="PF22794">
    <property type="entry name" value="jr-ZPR1"/>
    <property type="match status" value="1"/>
</dbReference>
<organism evidence="6 7">
    <name type="scientific">Infirmifilum lucidum</name>
    <dbReference type="NCBI Taxonomy" id="2776706"/>
    <lineage>
        <taxon>Archaea</taxon>
        <taxon>Thermoproteota</taxon>
        <taxon>Thermoprotei</taxon>
        <taxon>Thermofilales</taxon>
        <taxon>Thermofilaceae</taxon>
        <taxon>Infirmifilum</taxon>
    </lineage>
</organism>
<dbReference type="Gene3D" id="2.20.25.420">
    <property type="entry name" value="ZPR1, zinc finger domain"/>
    <property type="match status" value="1"/>
</dbReference>
<dbReference type="InterPro" id="IPR004470">
    <property type="entry name" value="ZPR1-like_arc"/>
</dbReference>
<dbReference type="EMBL" id="CP062310">
    <property type="protein sequence ID" value="QOJ79637.1"/>
    <property type="molecule type" value="Genomic_DNA"/>
</dbReference>